<dbReference type="PROSITE" id="PS00469">
    <property type="entry name" value="NDPK"/>
    <property type="match status" value="1"/>
</dbReference>
<dbReference type="EMBL" id="JAPFFF010000011">
    <property type="protein sequence ID" value="KAK8878166.1"/>
    <property type="molecule type" value="Genomic_DNA"/>
</dbReference>
<feature type="active site" description="Pros-phosphohistidine intermediate" evidence="6">
    <location>
        <position position="207"/>
    </location>
</feature>
<evidence type="ECO:0000313" key="11">
    <source>
        <dbReference type="Proteomes" id="UP001470230"/>
    </source>
</evidence>
<dbReference type="InterPro" id="IPR023005">
    <property type="entry name" value="Nucleoside_diP_kinase_AS"/>
</dbReference>
<evidence type="ECO:0000256" key="8">
    <source>
        <dbReference type="RuleBase" id="RU004013"/>
    </source>
</evidence>
<comment type="subcellular location">
    <subcellularLocation>
        <location evidence="1">Cell projection</location>
        <location evidence="1">Cilium</location>
    </subcellularLocation>
    <subcellularLocation>
        <location evidence="2">Cytoplasm</location>
        <location evidence="2">Cytoskeleton</location>
    </subcellularLocation>
</comment>
<keyword evidence="8" id="KW-0067">ATP-binding</keyword>
<evidence type="ECO:0000256" key="1">
    <source>
        <dbReference type="ARBA" id="ARBA00004138"/>
    </source>
</evidence>
<keyword evidence="4" id="KW-0206">Cytoskeleton</keyword>
<gene>
    <name evidence="10" type="ORF">M9Y10_004931</name>
</gene>
<accession>A0ABR2JKA4</accession>
<dbReference type="SUPFAM" id="SSF54919">
    <property type="entry name" value="Nucleoside diphosphate kinase, NDK"/>
    <property type="match status" value="2"/>
</dbReference>
<feature type="binding site" evidence="6">
    <location>
        <position position="194"/>
    </location>
    <ligand>
        <name>ATP</name>
        <dbReference type="ChEBI" id="CHEBI:30616"/>
    </ligand>
</feature>
<proteinExistence type="inferred from homology"/>
<dbReference type="Proteomes" id="UP001470230">
    <property type="component" value="Unassembled WGS sequence"/>
</dbReference>
<dbReference type="PROSITE" id="PS51374">
    <property type="entry name" value="NDPK_LIKE"/>
    <property type="match status" value="2"/>
</dbReference>
<dbReference type="PANTHER" id="PTHR43109">
    <property type="entry name" value="NUCLEOSIDE DIPHOSPHATE KINASE 7"/>
    <property type="match status" value="1"/>
</dbReference>
<keyword evidence="10" id="KW-0689">Ribosomal protein</keyword>
<keyword evidence="5" id="KW-0966">Cell projection</keyword>
<evidence type="ECO:0000256" key="4">
    <source>
        <dbReference type="ARBA" id="ARBA00023212"/>
    </source>
</evidence>
<keyword evidence="8" id="KW-0418">Kinase</keyword>
<comment type="similarity">
    <text evidence="6 7">Belongs to the NDK family.</text>
</comment>
<dbReference type="InterPro" id="IPR001564">
    <property type="entry name" value="Nucleoside_diP_kinase"/>
</dbReference>
<evidence type="ECO:0000313" key="10">
    <source>
        <dbReference type="EMBL" id="KAK8878166.1"/>
    </source>
</evidence>
<keyword evidence="10" id="KW-0687">Ribonucleoprotein</keyword>
<dbReference type="PRINTS" id="PR01243">
    <property type="entry name" value="NUCDPKINASE"/>
</dbReference>
<keyword evidence="8" id="KW-0547">Nucleotide-binding</keyword>
<name>A0ABR2JKA4_9EUKA</name>
<dbReference type="CDD" id="cd04412">
    <property type="entry name" value="NDPk7B"/>
    <property type="match status" value="1"/>
</dbReference>
<feature type="binding site" evidence="6">
    <location>
        <position position="180"/>
    </location>
    <ligand>
        <name>ATP</name>
        <dbReference type="ChEBI" id="CHEBI:30616"/>
    </ligand>
</feature>
<dbReference type="SMART" id="SM00676">
    <property type="entry name" value="DM10"/>
    <property type="match status" value="1"/>
</dbReference>
<feature type="binding site" evidence="6">
    <location>
        <position position="174"/>
    </location>
    <ligand>
        <name>ATP</name>
        <dbReference type="ChEBI" id="CHEBI:30616"/>
    </ligand>
</feature>
<feature type="binding site" evidence="6">
    <location>
        <position position="204"/>
    </location>
    <ligand>
        <name>ATP</name>
        <dbReference type="ChEBI" id="CHEBI:30616"/>
    </ligand>
</feature>
<comment type="caution">
    <text evidence="10">The sequence shown here is derived from an EMBL/GenBank/DDBJ whole genome shotgun (WGS) entry which is preliminary data.</text>
</comment>
<dbReference type="InterPro" id="IPR034907">
    <property type="entry name" value="NDK-like_dom"/>
</dbReference>
<keyword evidence="11" id="KW-1185">Reference proteome</keyword>
<feature type="active site" description="Pros-phosphohistidine intermediate" evidence="6">
    <location>
        <position position="354"/>
    </location>
</feature>
<evidence type="ECO:0000256" key="6">
    <source>
        <dbReference type="PROSITE-ProRule" id="PRU00706"/>
    </source>
</evidence>
<sequence>MNPEFPVYSFKLEYFDEPAELIRPYYLTYRTERGEIEIYDIRNHRAFLKRTVLHNIKMKDLYVGNKLLINGRQYDVVDFADSYTRDAFSTTMQHTYAMLKPGFSQYMGEAINRIYESGLVLANLRLGCVTRETAARFYSEHQGKSFYDSLVSYITSGPIVAMELIGPNAISKWREIIGPTNLETAKKDAPNSLRALYARSTTENFAHGSDSPTSAEREIDLIFKRRGVHLVSRICNSTLCAIKPHAIKAGNAGKIIMDITHGGFQITGAMMTKMDMEMATEFYEVYRGVADEFVDLCKEISSGPVIALELTCDGDYVNQFRDLCGPRDVPVAKVIRPQSIRAKYGVNIVQNAVHCTDLEDDAQLECEYFFTLLANE</sequence>
<protein>
    <recommendedName>
        <fullName evidence="8">Nucleoside diphosphate kinase</fullName>
        <ecNumber evidence="8">2.7.4.6</ecNumber>
    </recommendedName>
</protein>
<dbReference type="EC" id="2.7.4.6" evidence="8"/>
<dbReference type="PROSITE" id="PS51336">
    <property type="entry name" value="DM10"/>
    <property type="match status" value="1"/>
</dbReference>
<dbReference type="InterPro" id="IPR037993">
    <property type="entry name" value="NDPk7B"/>
</dbReference>
<keyword evidence="3" id="KW-0963">Cytoplasm</keyword>
<feature type="binding site" evidence="6">
    <location>
        <position position="146"/>
    </location>
    <ligand>
        <name>ATP</name>
        <dbReference type="ChEBI" id="CHEBI:30616"/>
    </ligand>
</feature>
<comment type="caution">
    <text evidence="6">Lacks conserved residue(s) required for the propagation of feature annotation.</text>
</comment>
<evidence type="ECO:0000256" key="5">
    <source>
        <dbReference type="ARBA" id="ARBA00023273"/>
    </source>
</evidence>
<feature type="domain" description="DM10" evidence="9">
    <location>
        <begin position="4"/>
        <end position="92"/>
    </location>
</feature>
<dbReference type="Gene3D" id="2.30.29.170">
    <property type="match status" value="1"/>
</dbReference>
<dbReference type="InterPro" id="IPR006602">
    <property type="entry name" value="DM10_dom"/>
</dbReference>
<evidence type="ECO:0000256" key="7">
    <source>
        <dbReference type="RuleBase" id="RU004011"/>
    </source>
</evidence>
<dbReference type="GO" id="GO:0005840">
    <property type="term" value="C:ribosome"/>
    <property type="evidence" value="ECO:0007669"/>
    <property type="project" value="UniProtKB-KW"/>
</dbReference>
<reference evidence="10 11" key="1">
    <citation type="submission" date="2024-04" db="EMBL/GenBank/DDBJ databases">
        <title>Tritrichomonas musculus Genome.</title>
        <authorList>
            <person name="Alves-Ferreira E."/>
            <person name="Grigg M."/>
            <person name="Lorenzi H."/>
            <person name="Galac M."/>
        </authorList>
    </citation>
    <scope>NUCLEOTIDE SEQUENCE [LARGE SCALE GENOMIC DNA]</scope>
    <source>
        <strain evidence="10 11">EAF2021</strain>
    </source>
</reference>
<dbReference type="SMART" id="SM00562">
    <property type="entry name" value="NDK"/>
    <property type="match status" value="2"/>
</dbReference>
<evidence type="ECO:0000256" key="2">
    <source>
        <dbReference type="ARBA" id="ARBA00004245"/>
    </source>
</evidence>
<comment type="catalytic activity">
    <reaction evidence="8">
        <text>a 2'-deoxyribonucleoside 5'-diphosphate + ATP = a 2'-deoxyribonucleoside 5'-triphosphate + ADP</text>
        <dbReference type="Rhea" id="RHEA:44640"/>
        <dbReference type="ChEBI" id="CHEBI:30616"/>
        <dbReference type="ChEBI" id="CHEBI:61560"/>
        <dbReference type="ChEBI" id="CHEBI:73316"/>
        <dbReference type="ChEBI" id="CHEBI:456216"/>
        <dbReference type="EC" id="2.7.4.6"/>
    </reaction>
</comment>
<dbReference type="InterPro" id="IPR036850">
    <property type="entry name" value="NDK-like_dom_sf"/>
</dbReference>
<organism evidence="10 11">
    <name type="scientific">Tritrichomonas musculus</name>
    <dbReference type="NCBI Taxonomy" id="1915356"/>
    <lineage>
        <taxon>Eukaryota</taxon>
        <taxon>Metamonada</taxon>
        <taxon>Parabasalia</taxon>
        <taxon>Tritrichomonadida</taxon>
        <taxon>Tritrichomonadidae</taxon>
        <taxon>Tritrichomonas</taxon>
    </lineage>
</organism>
<evidence type="ECO:0000259" key="9">
    <source>
        <dbReference type="PROSITE" id="PS51336"/>
    </source>
</evidence>
<feature type="binding site" evidence="6">
    <location>
        <position position="100"/>
    </location>
    <ligand>
        <name>ATP</name>
        <dbReference type="ChEBI" id="CHEBI:30616"/>
    </ligand>
</feature>
<evidence type="ECO:0000256" key="3">
    <source>
        <dbReference type="ARBA" id="ARBA00022490"/>
    </source>
</evidence>
<keyword evidence="8" id="KW-0808">Transferase</keyword>
<dbReference type="Pfam" id="PF00334">
    <property type="entry name" value="NDK"/>
    <property type="match status" value="2"/>
</dbReference>
<dbReference type="Gene3D" id="3.30.70.141">
    <property type="entry name" value="Nucleoside diphosphate kinase-like domain"/>
    <property type="match status" value="2"/>
</dbReference>
<dbReference type="PANTHER" id="PTHR43109:SF2">
    <property type="entry name" value="NUCLEOSIDE DIPHOSPHATE KINASE 7"/>
    <property type="match status" value="1"/>
</dbReference>